<organism evidence="11 12">
    <name type="scientific">Vagococcus salmoninarum</name>
    <dbReference type="NCBI Taxonomy" id="2739"/>
    <lineage>
        <taxon>Bacteria</taxon>
        <taxon>Bacillati</taxon>
        <taxon>Bacillota</taxon>
        <taxon>Bacilli</taxon>
        <taxon>Lactobacillales</taxon>
        <taxon>Enterococcaceae</taxon>
        <taxon>Vagococcus</taxon>
    </lineage>
</organism>
<evidence type="ECO:0000256" key="3">
    <source>
        <dbReference type="ARBA" id="ARBA00022490"/>
    </source>
</evidence>
<dbReference type="GO" id="GO:0005829">
    <property type="term" value="C:cytosol"/>
    <property type="evidence" value="ECO:0007669"/>
    <property type="project" value="TreeGrafter"/>
</dbReference>
<feature type="region of interest" description="Disordered" evidence="9">
    <location>
        <begin position="724"/>
        <end position="793"/>
    </location>
</feature>
<keyword evidence="6 8" id="KW-0269">Exonuclease</keyword>
<dbReference type="RefSeq" id="WP_126780318.1">
    <property type="nucleotide sequence ID" value="NZ_NGJU01000012.1"/>
</dbReference>
<dbReference type="Pfam" id="PF00773">
    <property type="entry name" value="RNB"/>
    <property type="match status" value="1"/>
</dbReference>
<dbReference type="SUPFAM" id="SSF50249">
    <property type="entry name" value="Nucleic acid-binding proteins"/>
    <property type="match status" value="4"/>
</dbReference>
<dbReference type="CDD" id="cd04471">
    <property type="entry name" value="S1_RNase_R"/>
    <property type="match status" value="1"/>
</dbReference>
<evidence type="ECO:0000313" key="11">
    <source>
        <dbReference type="EMBL" id="RST95014.1"/>
    </source>
</evidence>
<dbReference type="EMBL" id="NGJU01000012">
    <property type="protein sequence ID" value="RST95014.1"/>
    <property type="molecule type" value="Genomic_DNA"/>
</dbReference>
<dbReference type="NCBIfam" id="TIGR02063">
    <property type="entry name" value="RNase_R"/>
    <property type="match status" value="1"/>
</dbReference>
<dbReference type="SMART" id="SM00955">
    <property type="entry name" value="RNB"/>
    <property type="match status" value="1"/>
</dbReference>
<comment type="function">
    <text evidence="8">3'-5' exoribonuclease that releases 5'-nucleoside monophosphates and is involved in maturation of structured RNAs.</text>
</comment>
<dbReference type="Pfam" id="PF17876">
    <property type="entry name" value="CSD2"/>
    <property type="match status" value="1"/>
</dbReference>
<keyword evidence="3 8" id="KW-0963">Cytoplasm</keyword>
<dbReference type="SMART" id="SM00316">
    <property type="entry name" value="S1"/>
    <property type="match status" value="1"/>
</dbReference>
<dbReference type="InterPro" id="IPR003029">
    <property type="entry name" value="S1_domain"/>
</dbReference>
<dbReference type="Pfam" id="PF00575">
    <property type="entry name" value="S1"/>
    <property type="match status" value="1"/>
</dbReference>
<dbReference type="Proteomes" id="UP000287239">
    <property type="component" value="Unassembled WGS sequence"/>
</dbReference>
<comment type="catalytic activity">
    <reaction evidence="1 8">
        <text>Exonucleolytic cleavage in the 3'- to 5'-direction to yield nucleoside 5'-phosphates.</text>
        <dbReference type="EC" id="3.1.13.1"/>
    </reaction>
</comment>
<dbReference type="OrthoDB" id="9764149at2"/>
<evidence type="ECO:0000256" key="1">
    <source>
        <dbReference type="ARBA" id="ARBA00001849"/>
    </source>
</evidence>
<dbReference type="NCBIfam" id="TIGR00358">
    <property type="entry name" value="3_prime_RNase"/>
    <property type="match status" value="1"/>
</dbReference>
<evidence type="ECO:0000256" key="5">
    <source>
        <dbReference type="ARBA" id="ARBA00022801"/>
    </source>
</evidence>
<dbReference type="PANTHER" id="PTHR23355">
    <property type="entry name" value="RIBONUCLEASE"/>
    <property type="match status" value="1"/>
</dbReference>
<dbReference type="GO" id="GO:0006402">
    <property type="term" value="P:mRNA catabolic process"/>
    <property type="evidence" value="ECO:0007669"/>
    <property type="project" value="TreeGrafter"/>
</dbReference>
<comment type="caution">
    <text evidence="11">The sequence shown here is derived from an EMBL/GenBank/DDBJ whole genome shotgun (WGS) entry which is preliminary data.</text>
</comment>
<dbReference type="InterPro" id="IPR011805">
    <property type="entry name" value="RNase_R"/>
</dbReference>
<dbReference type="EC" id="3.1.13.1" evidence="8"/>
<dbReference type="InterPro" id="IPR022966">
    <property type="entry name" value="RNase_II/R_CS"/>
</dbReference>
<dbReference type="PROSITE" id="PS01175">
    <property type="entry name" value="RIBONUCLEASE_II"/>
    <property type="match status" value="1"/>
</dbReference>
<dbReference type="InterPro" id="IPR013223">
    <property type="entry name" value="RNase_B_OB_dom"/>
</dbReference>
<keyword evidence="4 8" id="KW-0540">Nuclease</keyword>
<keyword evidence="7 8" id="KW-0694">RNA-binding</keyword>
<dbReference type="Pfam" id="PF08206">
    <property type="entry name" value="OB_RNB"/>
    <property type="match status" value="1"/>
</dbReference>
<dbReference type="GO" id="GO:0008859">
    <property type="term" value="F:exoribonuclease II activity"/>
    <property type="evidence" value="ECO:0007669"/>
    <property type="project" value="UniProtKB-UniRule"/>
</dbReference>
<dbReference type="InterPro" id="IPR050180">
    <property type="entry name" value="RNR_Ribonuclease"/>
</dbReference>
<keyword evidence="5 8" id="KW-0378">Hydrolase</keyword>
<dbReference type="InterPro" id="IPR040476">
    <property type="entry name" value="CSD2"/>
</dbReference>
<evidence type="ECO:0000256" key="2">
    <source>
        <dbReference type="ARBA" id="ARBA00004496"/>
    </source>
</evidence>
<accession>A0A429ZMT7</accession>
<evidence type="ECO:0000256" key="7">
    <source>
        <dbReference type="ARBA" id="ARBA00022884"/>
    </source>
</evidence>
<dbReference type="AlphaFoldDB" id="A0A429ZMT7"/>
<dbReference type="InterPro" id="IPR004476">
    <property type="entry name" value="RNase_II/RNase_R"/>
</dbReference>
<dbReference type="GO" id="GO:0003723">
    <property type="term" value="F:RNA binding"/>
    <property type="evidence" value="ECO:0007669"/>
    <property type="project" value="UniProtKB-UniRule"/>
</dbReference>
<keyword evidence="12" id="KW-1185">Reference proteome</keyword>
<comment type="subcellular location">
    <subcellularLocation>
        <location evidence="2 8">Cytoplasm</location>
    </subcellularLocation>
</comment>
<name>A0A429ZMT7_9ENTE</name>
<dbReference type="HAMAP" id="MF_01895">
    <property type="entry name" value="RNase_R"/>
    <property type="match status" value="1"/>
</dbReference>
<feature type="compositionally biased region" description="Basic residues" evidence="9">
    <location>
        <begin position="780"/>
        <end position="793"/>
    </location>
</feature>
<comment type="similarity">
    <text evidence="8">Belongs to the RNR ribonuclease family. RNase R subfamily.</text>
</comment>
<dbReference type="PROSITE" id="PS50126">
    <property type="entry name" value="S1"/>
    <property type="match status" value="1"/>
</dbReference>
<sequence length="793" mass="89239">MMKETIKEKILSFLADSQKQSFSMEEISAGLGLEQSADFKSLVKTIAMMEREKSVVFTQKGKIKLPAKEVLVEGIFRANERGFGFVSIEGEESDVYVSKENTGYALNGDTVQIDIIQPANHLEGRTAEGKVVGIVQRSMTQVVGEFFPYDTEKRQETDLYGYVVPQDKKLSNYQILIAAEGIQPVEGSICVVEVTHYPEPGFGTSLEGLVKQTVGHKNDPGMDILSIVMQHGIPTEFPKEALAHADQIADEISESDIQGRRDLRGQRIVTIDGAEAKDLDDAVTVKKLANGNFFLGVHIADVSHYVTEGSPMDLEAADRATSVYLTDRVIPMIPHRLSNGICSLNPHVPRLAMSCEMEINQQGKVVSHDIFESVIETTERMTYSAVNEILDEQLPETLERYQELVPMFTDMGELHQILEAMRQERGAISFEDREAGIIVDEAGHPIDIVLRSRGVGERLIESFMLIANETVAKHFTDAKLPFIYRIHEQPKEDKMQRFFEFATNFGILVKGTKEDITPKALQEVLEQISGKPEEAVINKMLLRSMQQAKYSDDPAGHYGLAAEDYTHFTSPIRRYPDLIVHRLIKAYMTKPILEATKEKWAEALPEIAVHSSQMERRAVDAERDTDSLKKAEFMQDKVGEEFAGVIGSVTKFGLFIELPNTVEGLIHITKLPDYFHFVESHLALVGERTGVTYKIGQKVVIKVTKADTTTREIDFEMISSEEVPENEKVEIPKEQKRPRREAPGRGNRDKKSNKPTDYRQNQGNKKKKAASKKPFYKEVAKKKKTNNKKKKSK</sequence>
<dbReference type="InterPro" id="IPR012340">
    <property type="entry name" value="NA-bd_OB-fold"/>
</dbReference>
<evidence type="ECO:0000256" key="6">
    <source>
        <dbReference type="ARBA" id="ARBA00022839"/>
    </source>
</evidence>
<evidence type="ECO:0000256" key="8">
    <source>
        <dbReference type="HAMAP-Rule" id="MF_01895"/>
    </source>
</evidence>
<evidence type="ECO:0000256" key="9">
    <source>
        <dbReference type="SAM" id="MobiDB-lite"/>
    </source>
</evidence>
<reference evidence="11 12" key="1">
    <citation type="submission" date="2017-05" db="EMBL/GenBank/DDBJ databases">
        <title>Vagococcus spp. assemblies.</title>
        <authorList>
            <person name="Gulvik C.A."/>
        </authorList>
    </citation>
    <scope>NUCLEOTIDE SEQUENCE [LARGE SCALE GENOMIC DNA]</scope>
    <source>
        <strain evidence="11 12">NCFB 2777</strain>
    </source>
</reference>
<dbReference type="Gene3D" id="2.40.50.140">
    <property type="entry name" value="Nucleic acid-binding proteins"/>
    <property type="match status" value="2"/>
</dbReference>
<dbReference type="GeneID" id="98568489"/>
<dbReference type="PANTHER" id="PTHR23355:SF9">
    <property type="entry name" value="DIS3-LIKE EXONUCLEASE 2"/>
    <property type="match status" value="1"/>
</dbReference>
<feature type="domain" description="S1 motif" evidence="10">
    <location>
        <begin position="639"/>
        <end position="718"/>
    </location>
</feature>
<gene>
    <name evidence="8" type="primary">rnr</name>
    <name evidence="11" type="ORF">CBF35_08905</name>
</gene>
<evidence type="ECO:0000256" key="4">
    <source>
        <dbReference type="ARBA" id="ARBA00022722"/>
    </source>
</evidence>
<feature type="compositionally biased region" description="Basic and acidic residues" evidence="9">
    <location>
        <begin position="725"/>
        <end position="757"/>
    </location>
</feature>
<evidence type="ECO:0000313" key="12">
    <source>
        <dbReference type="Proteomes" id="UP000287239"/>
    </source>
</evidence>
<protein>
    <recommendedName>
        <fullName evidence="8">Ribonuclease R</fullName>
        <shortName evidence="8">RNase R</shortName>
        <ecNumber evidence="8">3.1.13.1</ecNumber>
    </recommendedName>
</protein>
<proteinExistence type="inferred from homology"/>
<dbReference type="InterPro" id="IPR001900">
    <property type="entry name" value="RNase_II/R"/>
</dbReference>
<evidence type="ECO:0000259" key="10">
    <source>
        <dbReference type="PROSITE" id="PS50126"/>
    </source>
</evidence>